<reference evidence="2" key="2">
    <citation type="journal article" date="2023" name="BMC Genomics">
        <title>Pest status, molecular evolution, and epigenetic factors derived from the genome assembly of Frankliniella fusca, a thysanopteran phytovirus vector.</title>
        <authorList>
            <person name="Catto M.A."/>
            <person name="Labadie P.E."/>
            <person name="Jacobson A.L."/>
            <person name="Kennedy G.G."/>
            <person name="Srinivasan R."/>
            <person name="Hunt B.G."/>
        </authorList>
    </citation>
    <scope>NUCLEOTIDE SEQUENCE</scope>
    <source>
        <strain evidence="2">PL_HMW_Pooled</strain>
    </source>
</reference>
<evidence type="ECO:0000256" key="1">
    <source>
        <dbReference type="SAM" id="MobiDB-lite"/>
    </source>
</evidence>
<sequence length="531" mass="59495">MGIYCEHCKAHVRGGLSQFQTHLKIFKHGPLFYCSEGACDKRCYVVKSSFIRHFLDSHNSTCLSDEEETSSSQTTASSQESCSQSSSSVQSRHSSQSFEEAENNVSAHTSNSQSGEETRNAPSSELSRNSSNVEESSDTEESGLDNELQNSAARMVLNLRRTGNVTETAMKKFMEETQKLSEQSAKSMRQQVVDNLTSAGVNEDTIRKSVDIGVTQPFKKLKNCQQQMKYFEENFHLVQPESKQFGDRYDERLDKETGNALPVQVPVKFQYISVKKTLTAVLNNKVLFDLIHSETAGTDGKMRSFLDGSLAGEHPLIKEHPHALRLVLYIDDFECANPLGSKAGPHKITAVYLLIQNLPPEENARLRSIHLSAHAYREDLPLDKLVDVLLEPFFDELKSLETEAGVTILVNKEDFTLRATLIALAADTLGAHEVLGLFSSSAEHFCSHCLISKAELHQDILAIGEMRSKVTHLDHLREIQTRGPLFVQREYGVKRYSLFVHESKFTPFPDIFVKDGLHDLLKGIAPMELKL</sequence>
<feature type="compositionally biased region" description="Low complexity" evidence="1">
    <location>
        <begin position="70"/>
        <end position="98"/>
    </location>
</feature>
<evidence type="ECO:0000313" key="2">
    <source>
        <dbReference type="EMBL" id="KAK3917322.1"/>
    </source>
</evidence>
<feature type="compositionally biased region" description="Acidic residues" evidence="1">
    <location>
        <begin position="135"/>
        <end position="144"/>
    </location>
</feature>
<dbReference type="Proteomes" id="UP001219518">
    <property type="component" value="Unassembled WGS sequence"/>
</dbReference>
<reference evidence="2" key="1">
    <citation type="submission" date="2021-07" db="EMBL/GenBank/DDBJ databases">
        <authorList>
            <person name="Catto M.A."/>
            <person name="Jacobson A."/>
            <person name="Kennedy G."/>
            <person name="Labadie P."/>
            <person name="Hunt B.G."/>
            <person name="Srinivasan R."/>
        </authorList>
    </citation>
    <scope>NUCLEOTIDE SEQUENCE</scope>
    <source>
        <strain evidence="2">PL_HMW_Pooled</strain>
        <tissue evidence="2">Head</tissue>
    </source>
</reference>
<dbReference type="InterPro" id="IPR004242">
    <property type="entry name" value="Transposase_21"/>
</dbReference>
<accession>A0AAE1H9I2</accession>
<evidence type="ECO:0000313" key="3">
    <source>
        <dbReference type="Proteomes" id="UP001219518"/>
    </source>
</evidence>
<protein>
    <submittedName>
        <fullName evidence="2">L-xylulose reductase</fullName>
    </submittedName>
</protein>
<comment type="caution">
    <text evidence="2">The sequence shown here is derived from an EMBL/GenBank/DDBJ whole genome shotgun (WGS) entry which is preliminary data.</text>
</comment>
<keyword evidence="3" id="KW-1185">Reference proteome</keyword>
<feature type="region of interest" description="Disordered" evidence="1">
    <location>
        <begin position="70"/>
        <end position="148"/>
    </location>
</feature>
<gene>
    <name evidence="2" type="ORF">KUF71_006865</name>
</gene>
<proteinExistence type="predicted"/>
<feature type="compositionally biased region" description="Polar residues" evidence="1">
    <location>
        <begin position="103"/>
        <end position="134"/>
    </location>
</feature>
<dbReference type="EMBL" id="JAHWGI010000717">
    <property type="protein sequence ID" value="KAK3917322.1"/>
    <property type="molecule type" value="Genomic_DNA"/>
</dbReference>
<dbReference type="Pfam" id="PF02992">
    <property type="entry name" value="Transposase_21"/>
    <property type="match status" value="1"/>
</dbReference>
<name>A0AAE1H9I2_9NEOP</name>
<dbReference type="AlphaFoldDB" id="A0AAE1H9I2"/>
<organism evidence="2 3">
    <name type="scientific">Frankliniella fusca</name>
    <dbReference type="NCBI Taxonomy" id="407009"/>
    <lineage>
        <taxon>Eukaryota</taxon>
        <taxon>Metazoa</taxon>
        <taxon>Ecdysozoa</taxon>
        <taxon>Arthropoda</taxon>
        <taxon>Hexapoda</taxon>
        <taxon>Insecta</taxon>
        <taxon>Pterygota</taxon>
        <taxon>Neoptera</taxon>
        <taxon>Paraneoptera</taxon>
        <taxon>Thysanoptera</taxon>
        <taxon>Terebrantia</taxon>
        <taxon>Thripoidea</taxon>
        <taxon>Thripidae</taxon>
        <taxon>Frankliniella</taxon>
    </lineage>
</organism>